<protein>
    <submittedName>
        <fullName evidence="3">Uncharacterized protein</fullName>
    </submittedName>
</protein>
<reference evidence="3 4" key="1">
    <citation type="submission" date="2024-05" db="EMBL/GenBank/DDBJ databases">
        <authorList>
            <person name="Wallberg A."/>
        </authorList>
    </citation>
    <scope>NUCLEOTIDE SEQUENCE [LARGE SCALE GENOMIC DNA]</scope>
</reference>
<feature type="region of interest" description="Disordered" evidence="1">
    <location>
        <begin position="100"/>
        <end position="147"/>
    </location>
</feature>
<feature type="compositionally biased region" description="Basic residues" evidence="1">
    <location>
        <begin position="126"/>
        <end position="145"/>
    </location>
</feature>
<evidence type="ECO:0000256" key="2">
    <source>
        <dbReference type="SAM" id="SignalP"/>
    </source>
</evidence>
<feature type="chain" id="PRO_5043640558" evidence="2">
    <location>
        <begin position="20"/>
        <end position="243"/>
    </location>
</feature>
<comment type="caution">
    <text evidence="3">The sequence shown here is derived from an EMBL/GenBank/DDBJ whole genome shotgun (WGS) entry which is preliminary data.</text>
</comment>
<dbReference type="Proteomes" id="UP001497623">
    <property type="component" value="Unassembled WGS sequence"/>
</dbReference>
<feature type="signal peptide" evidence="2">
    <location>
        <begin position="1"/>
        <end position="19"/>
    </location>
</feature>
<proteinExistence type="predicted"/>
<name>A0AAV2SP90_MEGNR</name>
<dbReference type="EMBL" id="CAXKWB010091776">
    <property type="protein sequence ID" value="CAL4216452.1"/>
    <property type="molecule type" value="Genomic_DNA"/>
</dbReference>
<evidence type="ECO:0000313" key="4">
    <source>
        <dbReference type="Proteomes" id="UP001497623"/>
    </source>
</evidence>
<sequence>MWHHHCALFVLLGATYAYSTPVWFYNTGYGNADPTEIDCSYFTEEYDPSTGYYSYRCNPAAVTNNPLSGSPAQVQNIPAEAQNDDDEDSAEDDINIPVQQASRSSGSLGGLHDMVVYGPVTSGRSGSRRKNNKPRRPTNRRRRNRCPTGQIYQSEIDICIDYPSAPPLPPKRPSYSTLNPYDHMVGDAHVMASDSRQKPPSSGTVLLVGKIDIKNRCKPREVYVSELDICLPKNNCYPHGSTC</sequence>
<evidence type="ECO:0000313" key="3">
    <source>
        <dbReference type="EMBL" id="CAL4216452.1"/>
    </source>
</evidence>
<dbReference type="AlphaFoldDB" id="A0AAV2SP90"/>
<keyword evidence="4" id="KW-1185">Reference proteome</keyword>
<evidence type="ECO:0000256" key="1">
    <source>
        <dbReference type="SAM" id="MobiDB-lite"/>
    </source>
</evidence>
<organism evidence="3 4">
    <name type="scientific">Meganyctiphanes norvegica</name>
    <name type="common">Northern krill</name>
    <name type="synonym">Thysanopoda norvegica</name>
    <dbReference type="NCBI Taxonomy" id="48144"/>
    <lineage>
        <taxon>Eukaryota</taxon>
        <taxon>Metazoa</taxon>
        <taxon>Ecdysozoa</taxon>
        <taxon>Arthropoda</taxon>
        <taxon>Crustacea</taxon>
        <taxon>Multicrustacea</taxon>
        <taxon>Malacostraca</taxon>
        <taxon>Eumalacostraca</taxon>
        <taxon>Eucarida</taxon>
        <taxon>Euphausiacea</taxon>
        <taxon>Euphausiidae</taxon>
        <taxon>Meganyctiphanes</taxon>
    </lineage>
</organism>
<keyword evidence="2" id="KW-0732">Signal</keyword>
<gene>
    <name evidence="3" type="ORF">MNOR_LOCUS38758</name>
</gene>
<accession>A0AAV2SP90</accession>